<dbReference type="OrthoDB" id="9130925at2"/>
<proteinExistence type="inferred from homology"/>
<dbReference type="Proteomes" id="UP000189627">
    <property type="component" value="Plasmid pENH92"/>
</dbReference>
<evidence type="ECO:0000256" key="2">
    <source>
        <dbReference type="SAM" id="SignalP"/>
    </source>
</evidence>
<dbReference type="InterPro" id="IPR042100">
    <property type="entry name" value="Bug_dom1"/>
</dbReference>
<dbReference type="Pfam" id="PF03401">
    <property type="entry name" value="TctC"/>
    <property type="match status" value="1"/>
</dbReference>
<evidence type="ECO:0000313" key="4">
    <source>
        <dbReference type="Proteomes" id="UP000189627"/>
    </source>
</evidence>
<dbReference type="PANTHER" id="PTHR42928">
    <property type="entry name" value="TRICARBOXYLATE-BINDING PROTEIN"/>
    <property type="match status" value="1"/>
</dbReference>
<geneLocation type="plasmid" evidence="4">
    <name>penh92</name>
</geneLocation>
<feature type="chain" id="PRO_5012143373" description="Tripartite tricarboxylate transporter substrate binding protein" evidence="2">
    <location>
        <begin position="19"/>
        <end position="141"/>
    </location>
</feature>
<dbReference type="Gene3D" id="3.40.190.150">
    <property type="entry name" value="Bordetella uptake gene, domain 1"/>
    <property type="match status" value="1"/>
</dbReference>
<dbReference type="AlphaFoldDB" id="A0A1U9V330"/>
<evidence type="ECO:0008006" key="5">
    <source>
        <dbReference type="Google" id="ProtNLM"/>
    </source>
</evidence>
<protein>
    <recommendedName>
        <fullName evidence="5">Tripartite tricarboxylate transporter substrate binding protein</fullName>
    </recommendedName>
</protein>
<keyword evidence="2" id="KW-0732">Signal</keyword>
<dbReference type="RefSeq" id="WP_078201637.1">
    <property type="nucleotide sequence ID" value="NZ_CP017759.1"/>
</dbReference>
<comment type="similarity">
    <text evidence="1">Belongs to the UPF0065 (bug) family.</text>
</comment>
<dbReference type="PANTHER" id="PTHR42928:SF5">
    <property type="entry name" value="BLR1237 PROTEIN"/>
    <property type="match status" value="1"/>
</dbReference>
<gene>
    <name evidence="3" type="ORF">BJN34_35675</name>
</gene>
<dbReference type="InterPro" id="IPR005064">
    <property type="entry name" value="BUG"/>
</dbReference>
<organism evidence="3 4">
    <name type="scientific">Cupriavidus necator</name>
    <name type="common">Alcaligenes eutrophus</name>
    <name type="synonym">Ralstonia eutropha</name>
    <dbReference type="NCBI Taxonomy" id="106590"/>
    <lineage>
        <taxon>Bacteria</taxon>
        <taxon>Pseudomonadati</taxon>
        <taxon>Pseudomonadota</taxon>
        <taxon>Betaproteobacteria</taxon>
        <taxon>Burkholderiales</taxon>
        <taxon>Burkholderiaceae</taxon>
        <taxon>Cupriavidus</taxon>
    </lineage>
</organism>
<keyword evidence="3" id="KW-0614">Plasmid</keyword>
<evidence type="ECO:0000256" key="1">
    <source>
        <dbReference type="ARBA" id="ARBA00006987"/>
    </source>
</evidence>
<evidence type="ECO:0000313" key="3">
    <source>
        <dbReference type="EMBL" id="AQV99219.1"/>
    </source>
</evidence>
<reference evidence="4" key="1">
    <citation type="submission" date="2017-02" db="EMBL/GenBank/DDBJ databases">
        <title>Complete genome sequence of Cupriavidus necator strain NH9, a 3-chlorobenzoate degrader.</title>
        <authorList>
            <person name="Moriuchi R."/>
            <person name="Dohra H."/>
            <person name="Ogawa N."/>
        </authorList>
    </citation>
    <scope>NUCLEOTIDE SEQUENCE [LARGE SCALE GENOMIC DNA]</scope>
    <source>
        <strain evidence="4">NH9</strain>
        <plasmid evidence="4">penh92</plasmid>
    </source>
</reference>
<accession>A0A1U9V330</accession>
<name>A0A1U9V330_CUPNE</name>
<dbReference type="EMBL" id="CP017759">
    <property type="protein sequence ID" value="AQV99219.1"/>
    <property type="molecule type" value="Genomic_DNA"/>
</dbReference>
<feature type="signal peptide" evidence="2">
    <location>
        <begin position="1"/>
        <end position="18"/>
    </location>
</feature>
<dbReference type="KEGG" id="cuh:BJN34_35675"/>
<sequence length="141" mass="14739">MTISLFRRMLLLQSIAFAGMLMANKVACAQAPANWPTKPVTLVVGFAAAGPTDMIARILAEQLSAKFGQPFLVDNKPGAGGGLAAGFVKKAVPDGYTLMFASSGTLTIVPHIQDGVKATLNKPGELGVQADNNVLGQENWL</sequence>